<dbReference type="InterPro" id="IPR014867">
    <property type="entry name" value="Spore_coat_CotH_CotH2/3/7"/>
</dbReference>
<dbReference type="AlphaFoldDB" id="A0A8H7VX31"/>
<sequence>MRFSLFSIASVLLASAEAATVQFNVISPGSKSVQVDVGGTLTTLTAPNAGVPFYTGSVETGAITSYKYVSDTKSEDFSRTLSAGASSTFNEYYDRPITYANIPALPRPLDNGKQWTRAAESPDLFDTNYMPSIFVQGIQSEMDYLVINVPKTRYTVNITMIGKDYVRTFNQATLRISGAGKTHNNAKQSWRWTLAPGDFIDNRNSFKIRHMEEDPTQMREKLYADCLRSMGTYANQANMVRYFINNEAFGTFNLLDDVSEYSYIRSMFYGGNPPSQMGPLYDGASGAGFQFIEDPSGYDSFKPSKGSPEGSEAIFPLAKAFHELNVTDTLAVNRFEDIFDVDQFLRFMVMEYLAGSWDGYWEMQTNDGAYKDYANNNTWYYLGQDYDGSFGVNLPVDVINFSYRDYPKKNPGAVLINGFLKNTDLASRFESYIVDTVKQLFNNNTLGKHIMAYREFIEPDLKWDRTVTQRSPGIDYGWIFSNSYDNLFGEVSSPKKTGGGAAYGLTEWIAKKAQFVANDLKFTL</sequence>
<dbReference type="Proteomes" id="UP000613177">
    <property type="component" value="Unassembled WGS sequence"/>
</dbReference>
<dbReference type="Pfam" id="PF08757">
    <property type="entry name" value="CotH"/>
    <property type="match status" value="1"/>
</dbReference>
<reference evidence="2" key="1">
    <citation type="submission" date="2021-01" db="EMBL/GenBank/DDBJ databases">
        <title>Metabolic potential, ecology and presence of endohyphal bacteria is reflected in genomic diversity of Mucoromycotina.</title>
        <authorList>
            <person name="Muszewska A."/>
            <person name="Okrasinska A."/>
            <person name="Steczkiewicz K."/>
            <person name="Drgas O."/>
            <person name="Orlowska M."/>
            <person name="Perlinska-Lenart U."/>
            <person name="Aleksandrzak-Piekarczyk T."/>
            <person name="Szatraj K."/>
            <person name="Zielenkiewicz U."/>
            <person name="Pilsyk S."/>
            <person name="Malc E."/>
            <person name="Mieczkowski P."/>
            <person name="Kruszewska J.S."/>
            <person name="Biernat P."/>
            <person name="Pawlowska J."/>
        </authorList>
    </citation>
    <scope>NUCLEOTIDE SEQUENCE</scope>
    <source>
        <strain evidence="2">WA0000018081</strain>
    </source>
</reference>
<dbReference type="PANTHER" id="PTHR40050:SF1">
    <property type="entry name" value="INNER SPORE COAT PROTEIN H"/>
    <property type="match status" value="1"/>
</dbReference>
<keyword evidence="3" id="KW-1185">Reference proteome</keyword>
<evidence type="ECO:0000313" key="2">
    <source>
        <dbReference type="EMBL" id="KAG2234592.1"/>
    </source>
</evidence>
<gene>
    <name evidence="2" type="ORF">INT48_000495</name>
</gene>
<dbReference type="OrthoDB" id="2387105at2759"/>
<proteinExistence type="predicted"/>
<keyword evidence="1" id="KW-0732">Signal</keyword>
<evidence type="ECO:0000256" key="1">
    <source>
        <dbReference type="SAM" id="SignalP"/>
    </source>
</evidence>
<feature type="chain" id="PRO_5034061393" evidence="1">
    <location>
        <begin position="19"/>
        <end position="524"/>
    </location>
</feature>
<name>A0A8H7VX31_9FUNG</name>
<comment type="caution">
    <text evidence="2">The sequence shown here is derived from an EMBL/GenBank/DDBJ whole genome shotgun (WGS) entry which is preliminary data.</text>
</comment>
<organism evidence="2 3">
    <name type="scientific">Thamnidium elegans</name>
    <dbReference type="NCBI Taxonomy" id="101142"/>
    <lineage>
        <taxon>Eukaryota</taxon>
        <taxon>Fungi</taxon>
        <taxon>Fungi incertae sedis</taxon>
        <taxon>Mucoromycota</taxon>
        <taxon>Mucoromycotina</taxon>
        <taxon>Mucoromycetes</taxon>
        <taxon>Mucorales</taxon>
        <taxon>Mucorineae</taxon>
        <taxon>Mucoraceae</taxon>
        <taxon>Thamnidium</taxon>
    </lineage>
</organism>
<accession>A0A8H7VX31</accession>
<feature type="signal peptide" evidence="1">
    <location>
        <begin position="1"/>
        <end position="18"/>
    </location>
</feature>
<evidence type="ECO:0000313" key="3">
    <source>
        <dbReference type="Proteomes" id="UP000613177"/>
    </source>
</evidence>
<protein>
    <submittedName>
        <fullName evidence="2">Uncharacterized protein</fullName>
    </submittedName>
</protein>
<dbReference type="PANTHER" id="PTHR40050">
    <property type="entry name" value="INNER SPORE COAT PROTEIN H"/>
    <property type="match status" value="1"/>
</dbReference>
<dbReference type="EMBL" id="JAEPRE010000050">
    <property type="protein sequence ID" value="KAG2234592.1"/>
    <property type="molecule type" value="Genomic_DNA"/>
</dbReference>